<keyword evidence="3" id="KW-1185">Reference proteome</keyword>
<dbReference type="EMBL" id="JACHNG010000002">
    <property type="protein sequence ID" value="MBB4788640.1"/>
    <property type="molecule type" value="Genomic_DNA"/>
</dbReference>
<organism evidence="2 3">
    <name type="scientific">Streptomyces rapamycinicus</name>
    <dbReference type="NCBI Taxonomy" id="1226757"/>
    <lineage>
        <taxon>Bacteria</taxon>
        <taxon>Bacillati</taxon>
        <taxon>Actinomycetota</taxon>
        <taxon>Actinomycetes</taxon>
        <taxon>Kitasatosporales</taxon>
        <taxon>Streptomycetaceae</taxon>
        <taxon>Streptomyces</taxon>
        <taxon>Streptomyces violaceusniger group</taxon>
    </lineage>
</organism>
<proteinExistence type="predicted"/>
<dbReference type="Proteomes" id="UP000530530">
    <property type="component" value="Unassembled WGS sequence"/>
</dbReference>
<feature type="region of interest" description="Disordered" evidence="1">
    <location>
        <begin position="41"/>
        <end position="84"/>
    </location>
</feature>
<name>A0ABR6M218_9ACTN</name>
<reference evidence="2 3" key="1">
    <citation type="submission" date="2020-08" db="EMBL/GenBank/DDBJ databases">
        <title>Sequencing the genomes of 1000 actinobacteria strains.</title>
        <authorList>
            <person name="Klenk H.-P."/>
        </authorList>
    </citation>
    <scope>NUCLEOTIDE SEQUENCE [LARGE SCALE GENOMIC DNA]</scope>
    <source>
        <strain evidence="2 3">DSM 41530</strain>
    </source>
</reference>
<evidence type="ECO:0000313" key="3">
    <source>
        <dbReference type="Proteomes" id="UP000530530"/>
    </source>
</evidence>
<dbReference type="RefSeq" id="WP_020873678.1">
    <property type="nucleotide sequence ID" value="NZ_CP157807.1"/>
</dbReference>
<evidence type="ECO:0000313" key="2">
    <source>
        <dbReference type="EMBL" id="MBB4788640.1"/>
    </source>
</evidence>
<evidence type="ECO:0000256" key="1">
    <source>
        <dbReference type="SAM" id="MobiDB-lite"/>
    </source>
</evidence>
<protein>
    <submittedName>
        <fullName evidence="2">Uncharacterized protein</fullName>
    </submittedName>
</protein>
<comment type="caution">
    <text evidence="2">The sequence shown here is derived from an EMBL/GenBank/DDBJ whole genome shotgun (WGS) entry which is preliminary data.</text>
</comment>
<sequence>MVVIGAKAGASGKVIVITAVTAVARTAGQDAATLAKLLLHGRGGSSPDLTQAARRPPYSCRRHSRPSCTPSRLGSKWTGVREPD</sequence>
<gene>
    <name evidence="2" type="ORF">BJY27_009687</name>
</gene>
<accession>A0ABR6M218</accession>